<dbReference type="EMBL" id="CAJVPZ010000227">
    <property type="protein sequence ID" value="CAG8457763.1"/>
    <property type="molecule type" value="Genomic_DNA"/>
</dbReference>
<proteinExistence type="predicted"/>
<evidence type="ECO:0000256" key="1">
    <source>
        <dbReference type="SAM" id="MobiDB-lite"/>
    </source>
</evidence>
<sequence>PFDKAADKLFKSLRAINNTSTETSKVEKASSLLDFVKARDRSSSDRAGKKKFGASKGNPSKLAINGVIQAVKHVQRYAGALCDSAIVTLKLASKPTVLVEKEVLDNEITLTSQSHDENDSDFHKQKRRRSKSGKTKPDYSDQMFEEENDFKVETRKRSRNNVDNVFEDQEELGDGSSFVSEDAPYPRKNQTRPFKVISEMFKKDFRRCADDYINSEVKTMLIEIGNISDVSAAKSFVSKYKELESFDFDLASVIQNDKQKIIVLMQNQITKIHNLLKEVDREDEIKEIEVYGIVTSSK</sequence>
<accession>A0A9N8VQW0</accession>
<protein>
    <submittedName>
        <fullName evidence="2">15364_t:CDS:1</fullName>
    </submittedName>
</protein>
<reference evidence="2" key="1">
    <citation type="submission" date="2021-06" db="EMBL/GenBank/DDBJ databases">
        <authorList>
            <person name="Kallberg Y."/>
            <person name="Tangrot J."/>
            <person name="Rosling A."/>
        </authorList>
    </citation>
    <scope>NUCLEOTIDE SEQUENCE</scope>
    <source>
        <strain evidence="2">IN212</strain>
    </source>
</reference>
<feature type="compositionally biased region" description="Basic residues" evidence="1">
    <location>
        <begin position="124"/>
        <end position="134"/>
    </location>
</feature>
<feature type="non-terminal residue" evidence="2">
    <location>
        <position position="1"/>
    </location>
</feature>
<feature type="region of interest" description="Disordered" evidence="1">
    <location>
        <begin position="110"/>
        <end position="144"/>
    </location>
</feature>
<keyword evidence="3" id="KW-1185">Reference proteome</keyword>
<dbReference type="Proteomes" id="UP000789396">
    <property type="component" value="Unassembled WGS sequence"/>
</dbReference>
<dbReference type="AlphaFoldDB" id="A0A9N8VQW0"/>
<name>A0A9N8VQW0_9GLOM</name>
<feature type="compositionally biased region" description="Basic and acidic residues" evidence="1">
    <location>
        <begin position="114"/>
        <end position="123"/>
    </location>
</feature>
<comment type="caution">
    <text evidence="2">The sequence shown here is derived from an EMBL/GenBank/DDBJ whole genome shotgun (WGS) entry which is preliminary data.</text>
</comment>
<dbReference type="OrthoDB" id="2423758at2759"/>
<feature type="region of interest" description="Disordered" evidence="1">
    <location>
        <begin position="161"/>
        <end position="186"/>
    </location>
</feature>
<evidence type="ECO:0000313" key="2">
    <source>
        <dbReference type="EMBL" id="CAG8457763.1"/>
    </source>
</evidence>
<gene>
    <name evidence="2" type="ORF">RFULGI_LOCUS541</name>
</gene>
<organism evidence="2 3">
    <name type="scientific">Racocetra fulgida</name>
    <dbReference type="NCBI Taxonomy" id="60492"/>
    <lineage>
        <taxon>Eukaryota</taxon>
        <taxon>Fungi</taxon>
        <taxon>Fungi incertae sedis</taxon>
        <taxon>Mucoromycota</taxon>
        <taxon>Glomeromycotina</taxon>
        <taxon>Glomeromycetes</taxon>
        <taxon>Diversisporales</taxon>
        <taxon>Gigasporaceae</taxon>
        <taxon>Racocetra</taxon>
    </lineage>
</organism>
<evidence type="ECO:0000313" key="3">
    <source>
        <dbReference type="Proteomes" id="UP000789396"/>
    </source>
</evidence>